<evidence type="ECO:0000256" key="4">
    <source>
        <dbReference type="ARBA" id="ARBA00022827"/>
    </source>
</evidence>
<dbReference type="PANTHER" id="PTHR46305">
    <property type="match status" value="1"/>
</dbReference>
<dbReference type="AlphaFoldDB" id="A0A0Q0J431"/>
<keyword evidence="4" id="KW-0274">FAD</keyword>
<gene>
    <name evidence="7" type="ORF">ALO40_03383</name>
</gene>
<name>A0A0Q0J431_9PSED</name>
<dbReference type="InterPro" id="IPR003680">
    <property type="entry name" value="Flavodoxin_fold"/>
</dbReference>
<dbReference type="PANTHER" id="PTHR46305:SF3">
    <property type="entry name" value="NADPH:QUINONE OXIDOREDUCTASE MDAB"/>
    <property type="match status" value="1"/>
</dbReference>
<sequence>MSKPPIEQIDTQDSADRERRDFIKAGLAVTAATLLPGIAVAAAGSASSPRTAGAAKKVLVINAHQKYPGISEGRLNRSMAALIKEEMEKKGYEVRETYIEQGYVVGDEVQKNLWADLIIVQSPAFWINTPYIYKKYVDEVFTDAMVAGTFLGGDGRPQGQYGSGGKMQGKKFMLSLTMNAPREAFNDPAQQLFSGRSIDDVFFSASAPYRFCGVEILPAFGAFDVMKAPQISSDMDRLKQRLASL</sequence>
<accession>A0A0Q0J431</accession>
<comment type="cofactor">
    <cofactor evidence="1">
        <name>FAD</name>
        <dbReference type="ChEBI" id="CHEBI:57692"/>
    </cofactor>
</comment>
<dbReference type="InterPro" id="IPR019546">
    <property type="entry name" value="TAT_signal_bac_arc"/>
</dbReference>
<evidence type="ECO:0000313" key="7">
    <source>
        <dbReference type="EMBL" id="KPZ08391.1"/>
    </source>
</evidence>
<evidence type="ECO:0000256" key="5">
    <source>
        <dbReference type="ARBA" id="ARBA00037981"/>
    </source>
</evidence>
<dbReference type="EMBL" id="LJRR01000468">
    <property type="protein sequence ID" value="KPZ08391.1"/>
    <property type="molecule type" value="Genomic_DNA"/>
</dbReference>
<evidence type="ECO:0000259" key="6">
    <source>
        <dbReference type="Pfam" id="PF02525"/>
    </source>
</evidence>
<evidence type="ECO:0000313" key="8">
    <source>
        <dbReference type="Proteomes" id="UP000050317"/>
    </source>
</evidence>
<evidence type="ECO:0000256" key="3">
    <source>
        <dbReference type="ARBA" id="ARBA00022729"/>
    </source>
</evidence>
<dbReference type="InterPro" id="IPR029039">
    <property type="entry name" value="Flavoprotein-like_sf"/>
</dbReference>
<dbReference type="Pfam" id="PF02525">
    <property type="entry name" value="Flavodoxin_2"/>
    <property type="match status" value="1"/>
</dbReference>
<dbReference type="Pfam" id="PF10518">
    <property type="entry name" value="TAT_signal"/>
    <property type="match status" value="1"/>
</dbReference>
<comment type="similarity">
    <text evidence="5">Belongs to the oxidoreductase MdaB family.</text>
</comment>
<dbReference type="PATRIC" id="fig|251703.9.peg.4760"/>
<organism evidence="7 8">
    <name type="scientific">Pseudomonas syringae pv. viburni</name>
    <dbReference type="NCBI Taxonomy" id="251703"/>
    <lineage>
        <taxon>Bacteria</taxon>
        <taxon>Pseudomonadati</taxon>
        <taxon>Pseudomonadota</taxon>
        <taxon>Gammaproteobacteria</taxon>
        <taxon>Pseudomonadales</taxon>
        <taxon>Pseudomonadaceae</taxon>
        <taxon>Pseudomonas</taxon>
    </lineage>
</organism>
<protein>
    <recommendedName>
        <fullName evidence="6">Flavodoxin-like fold domain-containing protein</fullName>
    </recommendedName>
</protein>
<dbReference type="InterPro" id="IPR052397">
    <property type="entry name" value="NADPH-QR_MdaB"/>
</dbReference>
<dbReference type="Proteomes" id="UP000050317">
    <property type="component" value="Unassembled WGS sequence"/>
</dbReference>
<evidence type="ECO:0000256" key="2">
    <source>
        <dbReference type="ARBA" id="ARBA00022630"/>
    </source>
</evidence>
<dbReference type="PROSITE" id="PS51318">
    <property type="entry name" value="TAT"/>
    <property type="match status" value="1"/>
</dbReference>
<evidence type="ECO:0000256" key="1">
    <source>
        <dbReference type="ARBA" id="ARBA00001974"/>
    </source>
</evidence>
<proteinExistence type="inferred from homology"/>
<keyword evidence="2" id="KW-0285">Flavoprotein</keyword>
<comment type="caution">
    <text evidence="7">The sequence shown here is derived from an EMBL/GenBank/DDBJ whole genome shotgun (WGS) entry which is preliminary data.</text>
</comment>
<feature type="domain" description="Flavodoxin-like fold" evidence="6">
    <location>
        <begin position="56"/>
        <end position="241"/>
    </location>
</feature>
<reference evidence="7 8" key="1">
    <citation type="submission" date="2015-09" db="EMBL/GenBank/DDBJ databases">
        <title>Genome announcement of multiple Pseudomonas syringae strains.</title>
        <authorList>
            <person name="Thakur S."/>
            <person name="Wang P.W."/>
            <person name="Gong Y."/>
            <person name="Weir B.S."/>
            <person name="Guttman D.S."/>
        </authorList>
    </citation>
    <scope>NUCLEOTIDE SEQUENCE [LARGE SCALE GENOMIC DNA]</scope>
    <source>
        <strain evidence="7 8">ICMP3963</strain>
    </source>
</reference>
<keyword evidence="3" id="KW-0732">Signal</keyword>
<dbReference type="SUPFAM" id="SSF52218">
    <property type="entry name" value="Flavoproteins"/>
    <property type="match status" value="1"/>
</dbReference>
<dbReference type="Gene3D" id="3.40.50.360">
    <property type="match status" value="1"/>
</dbReference>
<dbReference type="GO" id="GO:0016655">
    <property type="term" value="F:oxidoreductase activity, acting on NAD(P)H, quinone or similar compound as acceptor"/>
    <property type="evidence" value="ECO:0007669"/>
    <property type="project" value="UniProtKB-ARBA"/>
</dbReference>
<dbReference type="InterPro" id="IPR006311">
    <property type="entry name" value="TAT_signal"/>
</dbReference>
<dbReference type="RefSeq" id="WP_080891919.1">
    <property type="nucleotide sequence ID" value="NZ_JYHK01000037.1"/>
</dbReference>